<feature type="compositionally biased region" description="Low complexity" evidence="1">
    <location>
        <begin position="101"/>
        <end position="121"/>
    </location>
</feature>
<name>A2XEB7_ORYSI</name>
<organism evidence="3 4">
    <name type="scientific">Oryza sativa subsp. indica</name>
    <name type="common">Rice</name>
    <dbReference type="NCBI Taxonomy" id="39946"/>
    <lineage>
        <taxon>Eukaryota</taxon>
        <taxon>Viridiplantae</taxon>
        <taxon>Streptophyta</taxon>
        <taxon>Embryophyta</taxon>
        <taxon>Tracheophyta</taxon>
        <taxon>Spermatophyta</taxon>
        <taxon>Magnoliopsida</taxon>
        <taxon>Liliopsida</taxon>
        <taxon>Poales</taxon>
        <taxon>Poaceae</taxon>
        <taxon>BOP clade</taxon>
        <taxon>Oryzoideae</taxon>
        <taxon>Oryzeae</taxon>
        <taxon>Oryzinae</taxon>
        <taxon>Oryza</taxon>
        <taxon>Oryza sativa</taxon>
    </lineage>
</organism>
<keyword evidence="2" id="KW-0732">Signal</keyword>
<evidence type="ECO:0000313" key="3">
    <source>
        <dbReference type="EMBL" id="EAY89177.1"/>
    </source>
</evidence>
<evidence type="ECO:0000313" key="4">
    <source>
        <dbReference type="Proteomes" id="UP000007015"/>
    </source>
</evidence>
<dbReference type="AlphaFoldDB" id="A2XEB7"/>
<dbReference type="HOGENOM" id="CLU_116924_1_0_1"/>
<protein>
    <submittedName>
        <fullName evidence="3">Uncharacterized protein</fullName>
    </submittedName>
</protein>
<dbReference type="Gramene" id="BGIOSGA012195-TA">
    <property type="protein sequence ID" value="BGIOSGA012195-PA"/>
    <property type="gene ID" value="BGIOSGA012195"/>
</dbReference>
<evidence type="ECO:0000256" key="2">
    <source>
        <dbReference type="SAM" id="SignalP"/>
    </source>
</evidence>
<accession>A2XEB7</accession>
<dbReference type="OMA" id="ASIMCIC"/>
<dbReference type="EMBL" id="CM000128">
    <property type="protein sequence ID" value="EAY89177.1"/>
    <property type="molecule type" value="Genomic_DNA"/>
</dbReference>
<reference evidence="3 4" key="1">
    <citation type="journal article" date="2005" name="PLoS Biol.">
        <title>The genomes of Oryza sativa: a history of duplications.</title>
        <authorList>
            <person name="Yu J."/>
            <person name="Wang J."/>
            <person name="Lin W."/>
            <person name="Li S."/>
            <person name="Li H."/>
            <person name="Zhou J."/>
            <person name="Ni P."/>
            <person name="Dong W."/>
            <person name="Hu S."/>
            <person name="Zeng C."/>
            <person name="Zhang J."/>
            <person name="Zhang Y."/>
            <person name="Li R."/>
            <person name="Xu Z."/>
            <person name="Li S."/>
            <person name="Li X."/>
            <person name="Zheng H."/>
            <person name="Cong L."/>
            <person name="Lin L."/>
            <person name="Yin J."/>
            <person name="Geng J."/>
            <person name="Li G."/>
            <person name="Shi J."/>
            <person name="Liu J."/>
            <person name="Lv H."/>
            <person name="Li J."/>
            <person name="Wang J."/>
            <person name="Deng Y."/>
            <person name="Ran L."/>
            <person name="Shi X."/>
            <person name="Wang X."/>
            <person name="Wu Q."/>
            <person name="Li C."/>
            <person name="Ren X."/>
            <person name="Wang J."/>
            <person name="Wang X."/>
            <person name="Li D."/>
            <person name="Liu D."/>
            <person name="Zhang X."/>
            <person name="Ji Z."/>
            <person name="Zhao W."/>
            <person name="Sun Y."/>
            <person name="Zhang Z."/>
            <person name="Bao J."/>
            <person name="Han Y."/>
            <person name="Dong L."/>
            <person name="Ji J."/>
            <person name="Chen P."/>
            <person name="Wu S."/>
            <person name="Liu J."/>
            <person name="Xiao Y."/>
            <person name="Bu D."/>
            <person name="Tan J."/>
            <person name="Yang L."/>
            <person name="Ye C."/>
            <person name="Zhang J."/>
            <person name="Xu J."/>
            <person name="Zhou Y."/>
            <person name="Yu Y."/>
            <person name="Zhang B."/>
            <person name="Zhuang S."/>
            <person name="Wei H."/>
            <person name="Liu B."/>
            <person name="Lei M."/>
            <person name="Yu H."/>
            <person name="Li Y."/>
            <person name="Xu H."/>
            <person name="Wei S."/>
            <person name="He X."/>
            <person name="Fang L."/>
            <person name="Zhang Z."/>
            <person name="Zhang Y."/>
            <person name="Huang X."/>
            <person name="Su Z."/>
            <person name="Tong W."/>
            <person name="Li J."/>
            <person name="Tong Z."/>
            <person name="Li S."/>
            <person name="Ye J."/>
            <person name="Wang L."/>
            <person name="Fang L."/>
            <person name="Lei T."/>
            <person name="Chen C."/>
            <person name="Chen H."/>
            <person name="Xu Z."/>
            <person name="Li H."/>
            <person name="Huang H."/>
            <person name="Zhang F."/>
            <person name="Xu H."/>
            <person name="Li N."/>
            <person name="Zhao C."/>
            <person name="Li S."/>
            <person name="Dong L."/>
            <person name="Huang Y."/>
            <person name="Li L."/>
            <person name="Xi Y."/>
            <person name="Qi Q."/>
            <person name="Li W."/>
            <person name="Zhang B."/>
            <person name="Hu W."/>
            <person name="Zhang Y."/>
            <person name="Tian X."/>
            <person name="Jiao Y."/>
            <person name="Liang X."/>
            <person name="Jin J."/>
            <person name="Gao L."/>
            <person name="Zheng W."/>
            <person name="Hao B."/>
            <person name="Liu S."/>
            <person name="Wang W."/>
            <person name="Yuan L."/>
            <person name="Cao M."/>
            <person name="McDermott J."/>
            <person name="Samudrala R."/>
            <person name="Wang J."/>
            <person name="Wong G.K."/>
            <person name="Yang H."/>
        </authorList>
    </citation>
    <scope>NUCLEOTIDE SEQUENCE [LARGE SCALE GENOMIC DNA]</scope>
    <source>
        <strain evidence="4">cv. 93-11</strain>
    </source>
</reference>
<proteinExistence type="predicted"/>
<dbReference type="Proteomes" id="UP000007015">
    <property type="component" value="Chromosome 3"/>
</dbReference>
<feature type="compositionally biased region" description="Basic and acidic residues" evidence="1">
    <location>
        <begin position="200"/>
        <end position="209"/>
    </location>
</feature>
<feature type="region of interest" description="Disordered" evidence="1">
    <location>
        <begin position="178"/>
        <end position="209"/>
    </location>
</feature>
<feature type="chain" id="PRO_5002649578" evidence="2">
    <location>
        <begin position="27"/>
        <end position="209"/>
    </location>
</feature>
<sequence>MAFSASIFSFYSFAVAAVLLVGTAAARPATSAVVARGTNATAAAANATVMARRGRSSPLSTATTEEEEQQYICYLCRGRNTLMISWCPLDKDECHIACLSSPSSASRSSSSSPPRALPFSAADDDGGDNGRGGGHDDCYVMKVYPDGSWVVVDVVSCQASAGCYLVCSYGDALPSSSSSGAASGEITPAAIGSPLPRGLTEFERCGDQR</sequence>
<feature type="signal peptide" evidence="2">
    <location>
        <begin position="1"/>
        <end position="26"/>
    </location>
</feature>
<feature type="region of interest" description="Disordered" evidence="1">
    <location>
        <begin position="101"/>
        <end position="131"/>
    </location>
</feature>
<keyword evidence="4" id="KW-1185">Reference proteome</keyword>
<gene>
    <name evidence="3" type="ORF">OsI_10674</name>
</gene>
<evidence type="ECO:0000256" key="1">
    <source>
        <dbReference type="SAM" id="MobiDB-lite"/>
    </source>
</evidence>